<keyword evidence="5" id="KW-1185">Reference proteome</keyword>
<evidence type="ECO:0000259" key="2">
    <source>
        <dbReference type="Pfam" id="PF00501"/>
    </source>
</evidence>
<dbReference type="InterPro" id="IPR050237">
    <property type="entry name" value="ATP-dep_AMP-bd_enzyme"/>
</dbReference>
<evidence type="ECO:0000313" key="5">
    <source>
        <dbReference type="Proteomes" id="UP001196509"/>
    </source>
</evidence>
<dbReference type="InterPro" id="IPR000873">
    <property type="entry name" value="AMP-dep_synth/lig_dom"/>
</dbReference>
<reference evidence="4" key="1">
    <citation type="submission" date="2021-08" db="EMBL/GenBank/DDBJ databases">
        <title>Hoeflea bacterium WL0058 sp. nov., isolated from the sediment.</title>
        <authorList>
            <person name="Wang L."/>
            <person name="Zhang D."/>
        </authorList>
    </citation>
    <scope>NUCLEOTIDE SEQUENCE</scope>
    <source>
        <strain evidence="4">WL0058</strain>
    </source>
</reference>
<dbReference type="GO" id="GO:0046872">
    <property type="term" value="F:metal ion binding"/>
    <property type="evidence" value="ECO:0007669"/>
    <property type="project" value="UniProtKB-KW"/>
</dbReference>
<dbReference type="Pfam" id="PF13193">
    <property type="entry name" value="AMP-binding_C"/>
    <property type="match status" value="1"/>
</dbReference>
<dbReference type="Gene3D" id="3.40.50.12780">
    <property type="entry name" value="N-terminal domain of ligase-like"/>
    <property type="match status" value="1"/>
</dbReference>
<feature type="domain" description="AMP-dependent synthetase/ligase" evidence="2">
    <location>
        <begin position="14"/>
        <end position="355"/>
    </location>
</feature>
<evidence type="ECO:0000256" key="1">
    <source>
        <dbReference type="ARBA" id="ARBA00022723"/>
    </source>
</evidence>
<evidence type="ECO:0000259" key="3">
    <source>
        <dbReference type="Pfam" id="PF13193"/>
    </source>
</evidence>
<dbReference type="Gene3D" id="3.30.300.30">
    <property type="match status" value="1"/>
</dbReference>
<organism evidence="4 5">
    <name type="scientific">Flavimaribacter sediminis</name>
    <dbReference type="NCBI Taxonomy" id="2865987"/>
    <lineage>
        <taxon>Bacteria</taxon>
        <taxon>Pseudomonadati</taxon>
        <taxon>Pseudomonadota</taxon>
        <taxon>Alphaproteobacteria</taxon>
        <taxon>Hyphomicrobiales</taxon>
        <taxon>Rhizobiaceae</taxon>
        <taxon>Flavimaribacter</taxon>
    </lineage>
</organism>
<gene>
    <name evidence="4" type="ORF">K1W69_21705</name>
</gene>
<dbReference type="PROSITE" id="PS00455">
    <property type="entry name" value="AMP_BINDING"/>
    <property type="match status" value="1"/>
</dbReference>
<dbReference type="SUPFAM" id="SSF56801">
    <property type="entry name" value="Acetyl-CoA synthetase-like"/>
    <property type="match status" value="1"/>
</dbReference>
<evidence type="ECO:0000313" key="4">
    <source>
        <dbReference type="EMBL" id="MBW8639825.1"/>
    </source>
</evidence>
<dbReference type="AlphaFoldDB" id="A0AAE2ZS45"/>
<accession>A0AAE2ZS45</accession>
<protein>
    <submittedName>
        <fullName evidence="4">Acyl--CoA ligase</fullName>
    </submittedName>
</protein>
<dbReference type="InterPro" id="IPR042099">
    <property type="entry name" value="ANL_N_sf"/>
</dbReference>
<dbReference type="GO" id="GO:0016878">
    <property type="term" value="F:acid-thiol ligase activity"/>
    <property type="evidence" value="ECO:0007669"/>
    <property type="project" value="UniProtKB-ARBA"/>
</dbReference>
<sequence length="496" mass="53791">MSSGNLGKCFDAGAFGEKIALIEPAKPAGQRETSYIELDREADAVARGLIKKGLVAGDSVGLIGQNSREFLSAYFGVMRAGMIAVPMSFKLAQRVIDHIFQDSEIKAAFVQADFAGMVPEGVQAFSLHRDDGFETLLDHGPFETFEPQGRELAMILYTSGSTGLPKGVLLSHASQRWSIDHVAKAGDDKQHHRYIVAAPMFHMNATISAKSALAVGASVVLLPTFDALEYAKAIGDHRVTWLTSVPTMLAMVARESERLGNIDLSSVTNVTMGSAPLTQALIDKVQAMFPASVINNSYGTTEGGPSPFGPHPDGVPRPALSLGYPLSGVETKLLESDEPNQGVFYVRSPMVMEGYRNLSEKTGEVLQDGWYRSGDLMRRDDDGFYYFLGRADDMFNVGGENVWPGEVEKLIEMMDGVHQASVVPAPHELKGQAPFAFVVLREGANLTEDDIKAFTIANGPAFSHPRNVRFVDSIPLAGTNKPDRKLLIERAARELS</sequence>
<dbReference type="RefSeq" id="WP_220230527.1">
    <property type="nucleotide sequence ID" value="NZ_JAICBX010000004.1"/>
</dbReference>
<keyword evidence="4" id="KW-0436">Ligase</keyword>
<dbReference type="InterPro" id="IPR020845">
    <property type="entry name" value="AMP-binding_CS"/>
</dbReference>
<proteinExistence type="predicted"/>
<keyword evidence="1" id="KW-0479">Metal-binding</keyword>
<name>A0AAE2ZS45_9HYPH</name>
<dbReference type="Proteomes" id="UP001196509">
    <property type="component" value="Unassembled WGS sequence"/>
</dbReference>
<dbReference type="InterPro" id="IPR025110">
    <property type="entry name" value="AMP-bd_C"/>
</dbReference>
<dbReference type="PANTHER" id="PTHR43767:SF1">
    <property type="entry name" value="NONRIBOSOMAL PEPTIDE SYNTHASE PES1 (EUROFUNG)-RELATED"/>
    <property type="match status" value="1"/>
</dbReference>
<dbReference type="Pfam" id="PF00501">
    <property type="entry name" value="AMP-binding"/>
    <property type="match status" value="1"/>
</dbReference>
<comment type="caution">
    <text evidence="4">The sequence shown here is derived from an EMBL/GenBank/DDBJ whole genome shotgun (WGS) entry which is preliminary data.</text>
</comment>
<dbReference type="InterPro" id="IPR045851">
    <property type="entry name" value="AMP-bd_C_sf"/>
</dbReference>
<dbReference type="PANTHER" id="PTHR43767">
    <property type="entry name" value="LONG-CHAIN-FATTY-ACID--COA LIGASE"/>
    <property type="match status" value="1"/>
</dbReference>
<feature type="domain" description="AMP-binding enzyme C-terminal" evidence="3">
    <location>
        <begin position="406"/>
        <end position="481"/>
    </location>
</feature>
<dbReference type="EMBL" id="JAICBX010000004">
    <property type="protein sequence ID" value="MBW8639825.1"/>
    <property type="molecule type" value="Genomic_DNA"/>
</dbReference>